<dbReference type="PRINTS" id="PR00149">
    <property type="entry name" value="FUMRATELYASE"/>
</dbReference>
<comment type="similarity">
    <text evidence="1">Belongs to the class-II fumarase/aspartase family.</text>
</comment>
<dbReference type="InterPro" id="IPR020557">
    <property type="entry name" value="Fumarate_lyase_CS"/>
</dbReference>
<dbReference type="STRING" id="1605367.AFM12_10185"/>
<dbReference type="InterPro" id="IPR022761">
    <property type="entry name" value="Fumarate_lyase_N"/>
</dbReference>
<dbReference type="EC" id="5.5.1.2" evidence="3"/>
<dbReference type="PATRIC" id="fig|1605367.3.peg.3424"/>
<dbReference type="Gene3D" id="1.20.200.10">
    <property type="entry name" value="Fumarase/aspartase (Central domain)"/>
    <property type="match status" value="1"/>
</dbReference>
<dbReference type="GO" id="GO:0016829">
    <property type="term" value="F:lyase activity"/>
    <property type="evidence" value="ECO:0007669"/>
    <property type="project" value="UniProtKB-ARBA"/>
</dbReference>
<dbReference type="SUPFAM" id="SSF48557">
    <property type="entry name" value="L-aspartase-like"/>
    <property type="match status" value="1"/>
</dbReference>
<dbReference type="PANTHER" id="PTHR43172">
    <property type="entry name" value="ADENYLOSUCCINATE LYASE"/>
    <property type="match status" value="1"/>
</dbReference>
<protein>
    <submittedName>
        <fullName evidence="3">3-carboxy-cis,cis-muconate cycloisomerase</fullName>
        <ecNumber evidence="3">5.5.1.2</ecNumber>
    </submittedName>
</protein>
<dbReference type="InterPro" id="IPR019468">
    <property type="entry name" value="AdenyloSucc_lyase_C"/>
</dbReference>
<gene>
    <name evidence="3" type="ORF">AFM12_10185</name>
</gene>
<keyword evidence="3" id="KW-0413">Isomerase</keyword>
<dbReference type="InterPro" id="IPR000362">
    <property type="entry name" value="Fumarate_lyase_fam"/>
</dbReference>
<keyword evidence="4" id="KW-1185">Reference proteome</keyword>
<proteinExistence type="inferred from homology"/>
<dbReference type="PROSITE" id="PS00163">
    <property type="entry name" value="FUMARATE_LYASES"/>
    <property type="match status" value="1"/>
</dbReference>
<feature type="domain" description="Adenylosuccinate lyase C-terminal" evidence="2">
    <location>
        <begin position="358"/>
        <end position="432"/>
    </location>
</feature>
<dbReference type="Pfam" id="PF00206">
    <property type="entry name" value="Lyase_1"/>
    <property type="match status" value="1"/>
</dbReference>
<dbReference type="OrthoDB" id="9768878at2"/>
<dbReference type="GO" id="GO:0047472">
    <property type="term" value="F:3-carboxy-cis,cis-muconate cycloisomerase activity"/>
    <property type="evidence" value="ECO:0007669"/>
    <property type="project" value="UniProtKB-EC"/>
</dbReference>
<dbReference type="PANTHER" id="PTHR43172:SF2">
    <property type="entry name" value="ADENYLOSUCCINATE LYASE C-TERMINAL DOMAIN-CONTAINING PROTEIN"/>
    <property type="match status" value="1"/>
</dbReference>
<dbReference type="InterPro" id="IPR008948">
    <property type="entry name" value="L-Aspartase-like"/>
</dbReference>
<evidence type="ECO:0000256" key="1">
    <source>
        <dbReference type="ARBA" id="ARBA00034772"/>
    </source>
</evidence>
<dbReference type="Pfam" id="PF10397">
    <property type="entry name" value="ADSL_C"/>
    <property type="match status" value="1"/>
</dbReference>
<dbReference type="AlphaFoldDB" id="A0A0P7BVF9"/>
<dbReference type="EMBL" id="LGTQ01000006">
    <property type="protein sequence ID" value="KPM48913.1"/>
    <property type="molecule type" value="Genomic_DNA"/>
</dbReference>
<organism evidence="3 4">
    <name type="scientific">Jiulongibacter sediminis</name>
    <dbReference type="NCBI Taxonomy" id="1605367"/>
    <lineage>
        <taxon>Bacteria</taxon>
        <taxon>Pseudomonadati</taxon>
        <taxon>Bacteroidota</taxon>
        <taxon>Cytophagia</taxon>
        <taxon>Cytophagales</taxon>
        <taxon>Leadbetterellaceae</taxon>
        <taxon>Jiulongibacter</taxon>
    </lineage>
</organism>
<dbReference type="PRINTS" id="PR00145">
    <property type="entry name" value="ARGSUCLYASE"/>
</dbReference>
<evidence type="ECO:0000259" key="2">
    <source>
        <dbReference type="SMART" id="SM00998"/>
    </source>
</evidence>
<sequence>MGLYQHTFYSEELGRIMDKESFIEQMLKVEASLAETQAAAGIFPESSAETIQTCAKIAFIDLDRLKKDIILGGNAAIPLVKQLTTLVKTKDFEASKHVHFGATSQDIIDSATVLQLIQAAAWMDNQLKHLESVLEQLVETHRDTLMIGRTLLQQAKPITFGFKAALWLKSIRQDRTRLQQAVENNKILQMYGAVGAGHARMNAEVLEKLAVALDLKTEGSWQSSRGNLCEFASALGILSGNLGKIAKDISLLMQTEIAEVFEGAAEGKGGSSTMPHKRNPVNCALILSNATRTPALVSTMLSAMLQEHERSAGLWHAEWETLHDLIQLTGGSLEKSVDLLAHLEVNQDKMRENLEVTQGLIFAEGVSLALAPEMGKLKAHEFVQKACKTALYEQKHLKQVLEEQGVKLPNLAELFKPENALGLVHEMIDEILKK</sequence>
<dbReference type="CDD" id="cd01597">
    <property type="entry name" value="pCLME"/>
    <property type="match status" value="1"/>
</dbReference>
<evidence type="ECO:0000313" key="3">
    <source>
        <dbReference type="EMBL" id="KPM48913.1"/>
    </source>
</evidence>
<dbReference type="SMART" id="SM00998">
    <property type="entry name" value="ADSL_C"/>
    <property type="match status" value="1"/>
</dbReference>
<comment type="caution">
    <text evidence="3">The sequence shown here is derived from an EMBL/GenBank/DDBJ whole genome shotgun (WGS) entry which is preliminary data.</text>
</comment>
<evidence type="ECO:0000313" key="4">
    <source>
        <dbReference type="Proteomes" id="UP000050454"/>
    </source>
</evidence>
<name>A0A0P7BVF9_9BACT</name>
<reference evidence="3 4" key="1">
    <citation type="submission" date="2015-07" db="EMBL/GenBank/DDBJ databases">
        <title>The draft genome sequence of Leadbetterella sp. JN14-9.</title>
        <authorList>
            <person name="Liu Y."/>
            <person name="Du J."/>
            <person name="Shao Z."/>
        </authorList>
    </citation>
    <scope>NUCLEOTIDE SEQUENCE [LARGE SCALE GENOMIC DNA]</scope>
    <source>
        <strain evidence="3 4">JN14-9</strain>
    </source>
</reference>
<accession>A0A0P7BVF9</accession>
<dbReference type="Proteomes" id="UP000050454">
    <property type="component" value="Unassembled WGS sequence"/>
</dbReference>
<dbReference type="RefSeq" id="WP_055147535.1">
    <property type="nucleotide sequence ID" value="NZ_JXSZ01000006.1"/>
</dbReference>
<dbReference type="Gene3D" id="1.10.40.30">
    <property type="entry name" value="Fumarase/aspartase (C-terminal domain)"/>
    <property type="match status" value="1"/>
</dbReference>